<dbReference type="PROSITE" id="PS51257">
    <property type="entry name" value="PROKAR_LIPOPROTEIN"/>
    <property type="match status" value="1"/>
</dbReference>
<comment type="caution">
    <text evidence="2">The sequence shown here is derived from an EMBL/GenBank/DDBJ whole genome shotgun (WGS) entry which is preliminary data.</text>
</comment>
<feature type="chain" id="PRO_5038377927" description="Lipoprotein" evidence="1">
    <location>
        <begin position="27"/>
        <end position="217"/>
    </location>
</feature>
<reference evidence="2 3" key="1">
    <citation type="submission" date="2018-05" db="EMBL/GenBank/DDBJ databases">
        <title>Evolution of GPA BGCs.</title>
        <authorList>
            <person name="Waglechner N."/>
            <person name="Wright G.D."/>
        </authorList>
    </citation>
    <scope>NUCLEOTIDE SEQUENCE [LARGE SCALE GENOMIC DNA]</scope>
    <source>
        <strain evidence="2 3">A82846</strain>
    </source>
</reference>
<keyword evidence="1" id="KW-0732">Signal</keyword>
<dbReference type="AlphaFoldDB" id="A0A428ZN80"/>
<evidence type="ECO:0008006" key="4">
    <source>
        <dbReference type="Google" id="ProtNLM"/>
    </source>
</evidence>
<organism evidence="2 3">
    <name type="scientific">Kibdelosporangium aridum</name>
    <dbReference type="NCBI Taxonomy" id="2030"/>
    <lineage>
        <taxon>Bacteria</taxon>
        <taxon>Bacillati</taxon>
        <taxon>Actinomycetota</taxon>
        <taxon>Actinomycetes</taxon>
        <taxon>Pseudonocardiales</taxon>
        <taxon>Pseudonocardiaceae</taxon>
        <taxon>Kibdelosporangium</taxon>
    </lineage>
</organism>
<dbReference type="EMBL" id="QHKI01000003">
    <property type="protein sequence ID" value="RSM89485.1"/>
    <property type="molecule type" value="Genomic_DNA"/>
</dbReference>
<dbReference type="Proteomes" id="UP000287547">
    <property type="component" value="Unassembled WGS sequence"/>
</dbReference>
<evidence type="ECO:0000313" key="2">
    <source>
        <dbReference type="EMBL" id="RSM89485.1"/>
    </source>
</evidence>
<proteinExistence type="predicted"/>
<evidence type="ECO:0000313" key="3">
    <source>
        <dbReference type="Proteomes" id="UP000287547"/>
    </source>
</evidence>
<protein>
    <recommendedName>
        <fullName evidence="4">Lipoprotein</fullName>
    </recommendedName>
</protein>
<gene>
    <name evidence="2" type="ORF">DMH04_05685</name>
</gene>
<evidence type="ECO:0000256" key="1">
    <source>
        <dbReference type="SAM" id="SignalP"/>
    </source>
</evidence>
<accession>A0A428ZN80</accession>
<name>A0A428ZN80_KIBAR</name>
<feature type="signal peptide" evidence="1">
    <location>
        <begin position="1"/>
        <end position="26"/>
    </location>
</feature>
<sequence length="217" mass="22998">MHVKRRPVLSHVRVIAPLLVALLGLAACNSSTSGSAASGSGSGSTAAAQEAKKDKVLFESDFEGVCSGAPQAGAAAYDKSQAGIHPALGFYSGSSLADSRMIAMDIPEGFTREWTDGKNTLAEVQLVVCAKRVKDSVVKKCDGYQRDGKDTGQAITLHNATYEVKLYAAKTGEEVASKTVDLKTDKCPRYARGDQTDEYPDVKEDALAFIQPHLKTG</sequence>